<name>A0A932M1W8_UNCTE</name>
<evidence type="ECO:0000313" key="2">
    <source>
        <dbReference type="Proteomes" id="UP000741360"/>
    </source>
</evidence>
<protein>
    <submittedName>
        <fullName evidence="1">Uncharacterized protein</fullName>
    </submittedName>
</protein>
<accession>A0A932M1W8</accession>
<comment type="caution">
    <text evidence="1">The sequence shown here is derived from an EMBL/GenBank/DDBJ whole genome shotgun (WGS) entry which is preliminary data.</text>
</comment>
<reference evidence="1" key="1">
    <citation type="submission" date="2020-07" db="EMBL/GenBank/DDBJ databases">
        <title>Huge and variable diversity of episymbiotic CPR bacteria and DPANN archaea in groundwater ecosystems.</title>
        <authorList>
            <person name="He C.Y."/>
            <person name="Keren R."/>
            <person name="Whittaker M."/>
            <person name="Farag I.F."/>
            <person name="Doudna J."/>
            <person name="Cate J.H.D."/>
            <person name="Banfield J.F."/>
        </authorList>
    </citation>
    <scope>NUCLEOTIDE SEQUENCE</scope>
    <source>
        <strain evidence="1">NC_groundwater_717_Ag_S-0.2um_59_8</strain>
    </source>
</reference>
<dbReference type="Proteomes" id="UP000741360">
    <property type="component" value="Unassembled WGS sequence"/>
</dbReference>
<organism evidence="1 2">
    <name type="scientific">Tectimicrobiota bacterium</name>
    <dbReference type="NCBI Taxonomy" id="2528274"/>
    <lineage>
        <taxon>Bacteria</taxon>
        <taxon>Pseudomonadati</taxon>
        <taxon>Nitrospinota/Tectimicrobiota group</taxon>
        <taxon>Candidatus Tectimicrobiota</taxon>
    </lineage>
</organism>
<dbReference type="AlphaFoldDB" id="A0A932M1W8"/>
<evidence type="ECO:0000313" key="1">
    <source>
        <dbReference type="EMBL" id="MBI3016267.1"/>
    </source>
</evidence>
<sequence length="51" mass="5580">MARIAEIVSCPVCRKTIVLPEGVRAGERISHCGRQFVLTYEFGAFAAEAPK</sequence>
<gene>
    <name evidence="1" type="ORF">HYY65_14660</name>
</gene>
<proteinExistence type="predicted"/>
<dbReference type="EMBL" id="JACPSX010000283">
    <property type="protein sequence ID" value="MBI3016267.1"/>
    <property type="molecule type" value="Genomic_DNA"/>
</dbReference>